<dbReference type="GO" id="GO:0008810">
    <property type="term" value="F:cellulase activity"/>
    <property type="evidence" value="ECO:0007669"/>
    <property type="project" value="UniProtKB-EC"/>
</dbReference>
<keyword evidence="8" id="KW-0624">Polysaccharide degradation</keyword>
<evidence type="ECO:0000256" key="4">
    <source>
        <dbReference type="ARBA" id="ARBA00022801"/>
    </source>
</evidence>
<feature type="domain" description="Saccharopine dehydrogenase-like C-terminal" evidence="11">
    <location>
        <begin position="207"/>
        <end position="309"/>
    </location>
</feature>
<comment type="similarity">
    <text evidence="2">Belongs to the glycosyl hydrolase 9 (cellulase E) family.</text>
</comment>
<evidence type="ECO:0000256" key="5">
    <source>
        <dbReference type="ARBA" id="ARBA00023001"/>
    </source>
</evidence>
<dbReference type="OrthoDB" id="10257085at2759"/>
<dbReference type="GO" id="GO:0030245">
    <property type="term" value="P:cellulose catabolic process"/>
    <property type="evidence" value="ECO:0007669"/>
    <property type="project" value="UniProtKB-KW"/>
</dbReference>
<evidence type="ECO:0000256" key="9">
    <source>
        <dbReference type="SAM" id="MobiDB-lite"/>
    </source>
</evidence>
<gene>
    <name evidence="12" type="ORF">EW146_g9178</name>
</gene>
<comment type="catalytic activity">
    <reaction evidence="1">
        <text>Endohydrolysis of (1-&gt;4)-beta-D-glucosidic linkages in cellulose, lichenin and cereal beta-D-glucans.</text>
        <dbReference type="EC" id="3.2.1.4"/>
    </reaction>
</comment>
<name>A0A4S4L8U8_9AGAM</name>
<protein>
    <recommendedName>
        <fullName evidence="3">cellulase</fullName>
        <ecNumber evidence="3">3.2.1.4</ecNumber>
    </recommendedName>
</protein>
<dbReference type="SUPFAM" id="SSF48208">
    <property type="entry name" value="Six-hairpin glycosidases"/>
    <property type="match status" value="1"/>
</dbReference>
<dbReference type="PANTHER" id="PTHR22298">
    <property type="entry name" value="ENDO-1,4-BETA-GLUCANASE"/>
    <property type="match status" value="1"/>
</dbReference>
<evidence type="ECO:0000259" key="10">
    <source>
        <dbReference type="Pfam" id="PF00759"/>
    </source>
</evidence>
<proteinExistence type="inferred from homology"/>
<dbReference type="InterPro" id="IPR001701">
    <property type="entry name" value="Glyco_hydro_9"/>
</dbReference>
<evidence type="ECO:0000256" key="8">
    <source>
        <dbReference type="ARBA" id="ARBA00023326"/>
    </source>
</evidence>
<keyword evidence="7" id="KW-0326">Glycosidase</keyword>
<comment type="caution">
    <text evidence="12">The sequence shown here is derived from an EMBL/GenBank/DDBJ whole genome shotgun (WGS) entry which is preliminary data.</text>
</comment>
<dbReference type="InterPro" id="IPR032095">
    <property type="entry name" value="Sacchrp_dh-like_C"/>
</dbReference>
<dbReference type="InterPro" id="IPR012341">
    <property type="entry name" value="6hp_glycosidase-like_sf"/>
</dbReference>
<keyword evidence="13" id="KW-1185">Reference proteome</keyword>
<evidence type="ECO:0000313" key="13">
    <source>
        <dbReference type="Proteomes" id="UP000310158"/>
    </source>
</evidence>
<dbReference type="EMBL" id="SGPL01000742">
    <property type="protein sequence ID" value="THH07875.1"/>
    <property type="molecule type" value="Genomic_DNA"/>
</dbReference>
<evidence type="ECO:0000256" key="7">
    <source>
        <dbReference type="ARBA" id="ARBA00023295"/>
    </source>
</evidence>
<evidence type="ECO:0000256" key="1">
    <source>
        <dbReference type="ARBA" id="ARBA00000966"/>
    </source>
</evidence>
<dbReference type="Pfam" id="PF16653">
    <property type="entry name" value="Sacchrp_dh_C"/>
    <property type="match status" value="1"/>
</dbReference>
<evidence type="ECO:0000313" key="12">
    <source>
        <dbReference type="EMBL" id="THH07875.1"/>
    </source>
</evidence>
<dbReference type="InterPro" id="IPR008928">
    <property type="entry name" value="6-hairpin_glycosidase_sf"/>
</dbReference>
<keyword evidence="5" id="KW-0136">Cellulose degradation</keyword>
<reference evidence="12 13" key="1">
    <citation type="submission" date="2019-02" db="EMBL/GenBank/DDBJ databases">
        <title>Genome sequencing of the rare red list fungi Bondarzewia mesenterica.</title>
        <authorList>
            <person name="Buettner E."/>
            <person name="Kellner H."/>
        </authorList>
    </citation>
    <scope>NUCLEOTIDE SEQUENCE [LARGE SCALE GENOMIC DNA]</scope>
    <source>
        <strain evidence="12 13">DSM 108281</strain>
    </source>
</reference>
<dbReference type="EC" id="3.2.1.4" evidence="3"/>
<feature type="domain" description="Glycoside hydrolase family 9" evidence="10">
    <location>
        <begin position="7"/>
        <end position="166"/>
    </location>
</feature>
<accession>A0A4S4L8U8</accession>
<keyword evidence="4" id="KW-0378">Hydrolase</keyword>
<feature type="region of interest" description="Disordered" evidence="9">
    <location>
        <begin position="94"/>
        <end position="117"/>
    </location>
</feature>
<dbReference type="AlphaFoldDB" id="A0A4S4L8U8"/>
<evidence type="ECO:0000256" key="6">
    <source>
        <dbReference type="ARBA" id="ARBA00023277"/>
    </source>
</evidence>
<dbReference type="Proteomes" id="UP000310158">
    <property type="component" value="Unassembled WGS sequence"/>
</dbReference>
<evidence type="ECO:0000256" key="3">
    <source>
        <dbReference type="ARBA" id="ARBA00012601"/>
    </source>
</evidence>
<dbReference type="Gene3D" id="1.50.10.10">
    <property type="match status" value="1"/>
</dbReference>
<evidence type="ECO:0000256" key="2">
    <source>
        <dbReference type="ARBA" id="ARBA00007072"/>
    </source>
</evidence>
<feature type="compositionally biased region" description="Low complexity" evidence="9">
    <location>
        <begin position="94"/>
        <end position="110"/>
    </location>
</feature>
<sequence>MEPGSASNLSGWQQEAERYFDRIVSGTGPSYTTSGALLWYNGDSDDASLNPVLNAAMLLTRYAQIATTSGRRTSYLSFAQNQLDYALGKNSMSFDSNSNSPSNPHSAMASDGNDITQLDTSPTQEAYVLYGAVIGGPNKQDWFFNIHSDWPETEVALDYNAPLLTLAAAHALTDTADPYFTQLQAGAYDARKPSGTPCDPAFPASAPPADLLAVHLTHVLRYQPGERDLVLLAHEFVARSGQVEDVHTCTLVVYGDKRASAMARTVRLPVALVALPVLDSAVLSRGIRGPTYDESVWKAVLEGLEERGLGIKEDVKNAGEAGMEGGLLDGLERMIRESV</sequence>
<evidence type="ECO:0000259" key="11">
    <source>
        <dbReference type="Pfam" id="PF16653"/>
    </source>
</evidence>
<organism evidence="12 13">
    <name type="scientific">Bondarzewia mesenterica</name>
    <dbReference type="NCBI Taxonomy" id="1095465"/>
    <lineage>
        <taxon>Eukaryota</taxon>
        <taxon>Fungi</taxon>
        <taxon>Dikarya</taxon>
        <taxon>Basidiomycota</taxon>
        <taxon>Agaricomycotina</taxon>
        <taxon>Agaricomycetes</taxon>
        <taxon>Russulales</taxon>
        <taxon>Bondarzewiaceae</taxon>
        <taxon>Bondarzewia</taxon>
    </lineage>
</organism>
<dbReference type="Gene3D" id="3.30.360.10">
    <property type="entry name" value="Dihydrodipicolinate Reductase, domain 2"/>
    <property type="match status" value="1"/>
</dbReference>
<keyword evidence="6" id="KW-0119">Carbohydrate metabolism</keyword>
<dbReference type="Pfam" id="PF00759">
    <property type="entry name" value="Glyco_hydro_9"/>
    <property type="match status" value="1"/>
</dbReference>